<proteinExistence type="inferred from homology"/>
<dbReference type="InterPro" id="IPR029039">
    <property type="entry name" value="Flavoprotein-like_sf"/>
</dbReference>
<keyword evidence="2 6" id="KW-0288">FMN</keyword>
<evidence type="ECO:0000256" key="6">
    <source>
        <dbReference type="HAMAP-Rule" id="MF_01216"/>
    </source>
</evidence>
<dbReference type="GO" id="GO:0010181">
    <property type="term" value="F:FMN binding"/>
    <property type="evidence" value="ECO:0007669"/>
    <property type="project" value="UniProtKB-UniRule"/>
</dbReference>
<organism evidence="8 9">
    <name type="scientific">Actinocrispum wychmicini</name>
    <dbReference type="NCBI Taxonomy" id="1213861"/>
    <lineage>
        <taxon>Bacteria</taxon>
        <taxon>Bacillati</taxon>
        <taxon>Actinomycetota</taxon>
        <taxon>Actinomycetes</taxon>
        <taxon>Pseudonocardiales</taxon>
        <taxon>Pseudonocardiaceae</taxon>
        <taxon>Actinocrispum</taxon>
    </lineage>
</organism>
<feature type="binding site" evidence="6">
    <location>
        <begin position="14"/>
        <end position="16"/>
    </location>
    <ligand>
        <name>FMN</name>
        <dbReference type="ChEBI" id="CHEBI:58210"/>
    </ligand>
</feature>
<dbReference type="GO" id="GO:0009055">
    <property type="term" value="F:electron transfer activity"/>
    <property type="evidence" value="ECO:0007669"/>
    <property type="project" value="UniProtKB-UniRule"/>
</dbReference>
<comment type="function">
    <text evidence="6">Quinone reductase that provides resistance to thiol-specific stress caused by electrophilic quinones.</text>
</comment>
<sequence>MNLLHLDASARRTSFSRELSGRFATAWRAARPDSGYVYRDLAVHPVPQIGEAWTELCDAVLAGQIFDPADYASVVRTSGQRAAWAVVEPLLADLLTADVVLIGTPMYNFSVPASLKAWIDQVTFPRMSLAGRSFVVTGARGGSYQPGTPRAPYDHEERYLRDFFAGHFDVKDVTFVHTELSNTLLDPKLAHREGEHHQSREAALHAVDALVADLSTRRRT</sequence>
<name>A0A4R2JRL4_9PSEU</name>
<keyword evidence="9" id="KW-1185">Reference proteome</keyword>
<dbReference type="Proteomes" id="UP000295680">
    <property type="component" value="Unassembled WGS sequence"/>
</dbReference>
<dbReference type="InterPro" id="IPR050104">
    <property type="entry name" value="FMN-dep_NADH:Q_OxRdtase_AzoR1"/>
</dbReference>
<comment type="subunit">
    <text evidence="6">Homodimer.</text>
</comment>
<comment type="caution">
    <text evidence="8">The sequence shown here is derived from an EMBL/GenBank/DDBJ whole genome shotgun (WGS) entry which is preliminary data.</text>
</comment>
<dbReference type="PANTHER" id="PTHR43741">
    <property type="entry name" value="FMN-DEPENDENT NADH-AZOREDUCTASE 1"/>
    <property type="match status" value="1"/>
</dbReference>
<dbReference type="PANTHER" id="PTHR43741:SF4">
    <property type="entry name" value="FMN-DEPENDENT NADH:QUINONE OXIDOREDUCTASE"/>
    <property type="match status" value="1"/>
</dbReference>
<dbReference type="GO" id="GO:0016655">
    <property type="term" value="F:oxidoreductase activity, acting on NAD(P)H, quinone or similar compound as acceptor"/>
    <property type="evidence" value="ECO:0007669"/>
    <property type="project" value="InterPro"/>
</dbReference>
<accession>A0A4R2JRL4</accession>
<evidence type="ECO:0000313" key="8">
    <source>
        <dbReference type="EMBL" id="TCO59858.1"/>
    </source>
</evidence>
<dbReference type="EMBL" id="SLWS01000004">
    <property type="protein sequence ID" value="TCO59858.1"/>
    <property type="molecule type" value="Genomic_DNA"/>
</dbReference>
<comment type="catalytic activity">
    <reaction evidence="5">
        <text>N,N-dimethyl-1,4-phenylenediamine + anthranilate + 2 NAD(+) = 2-(4-dimethylaminophenyl)diazenylbenzoate + 2 NADH + 2 H(+)</text>
        <dbReference type="Rhea" id="RHEA:55872"/>
        <dbReference type="ChEBI" id="CHEBI:15378"/>
        <dbReference type="ChEBI" id="CHEBI:15783"/>
        <dbReference type="ChEBI" id="CHEBI:16567"/>
        <dbReference type="ChEBI" id="CHEBI:57540"/>
        <dbReference type="ChEBI" id="CHEBI:57945"/>
        <dbReference type="ChEBI" id="CHEBI:71579"/>
        <dbReference type="EC" id="1.7.1.17"/>
    </reaction>
    <physiologicalReaction direction="right-to-left" evidence="5">
        <dbReference type="Rhea" id="RHEA:55874"/>
    </physiologicalReaction>
</comment>
<evidence type="ECO:0000256" key="1">
    <source>
        <dbReference type="ARBA" id="ARBA00022630"/>
    </source>
</evidence>
<dbReference type="EC" id="1.6.5.-" evidence="6"/>
<evidence type="ECO:0000313" key="9">
    <source>
        <dbReference type="Proteomes" id="UP000295680"/>
    </source>
</evidence>
<evidence type="ECO:0000256" key="4">
    <source>
        <dbReference type="ARBA" id="ARBA00023027"/>
    </source>
</evidence>
<evidence type="ECO:0000256" key="5">
    <source>
        <dbReference type="ARBA" id="ARBA00048542"/>
    </source>
</evidence>
<dbReference type="HAMAP" id="MF_01216">
    <property type="entry name" value="Azoreductase_type1"/>
    <property type="match status" value="1"/>
</dbReference>
<dbReference type="Pfam" id="PF02525">
    <property type="entry name" value="Flavodoxin_2"/>
    <property type="match status" value="1"/>
</dbReference>
<dbReference type="RefSeq" id="WP_132118070.1">
    <property type="nucleotide sequence ID" value="NZ_SLWS01000004.1"/>
</dbReference>
<feature type="binding site" evidence="6">
    <location>
        <position position="9"/>
    </location>
    <ligand>
        <name>FMN</name>
        <dbReference type="ChEBI" id="CHEBI:58210"/>
    </ligand>
</feature>
<gene>
    <name evidence="6" type="primary">azoR</name>
    <name evidence="8" type="ORF">EV192_104701</name>
</gene>
<comment type="similarity">
    <text evidence="6">Belongs to the azoreductase type 1 family.</text>
</comment>
<dbReference type="GO" id="GO:0016652">
    <property type="term" value="F:oxidoreductase activity, acting on NAD(P)H as acceptor"/>
    <property type="evidence" value="ECO:0007669"/>
    <property type="project" value="UniProtKB-UniRule"/>
</dbReference>
<protein>
    <recommendedName>
        <fullName evidence="6">FMN dependent NADH:quinone oxidoreductase</fullName>
        <ecNumber evidence="6">1.6.5.-</ecNumber>
    </recommendedName>
    <alternativeName>
        <fullName evidence="6">Azo-dye reductase</fullName>
    </alternativeName>
    <alternativeName>
        <fullName evidence="6">FMN-dependent NADH-azo compound oxidoreductase</fullName>
    </alternativeName>
    <alternativeName>
        <fullName evidence="6">FMN-dependent NADH-azoreductase</fullName>
        <ecNumber evidence="6">1.7.1.17</ecNumber>
    </alternativeName>
</protein>
<comment type="function">
    <text evidence="6">Also exhibits azoreductase activity. Catalyzes the reductive cleavage of the azo bond in aromatic azo compounds to the corresponding amines.</text>
</comment>
<feature type="binding site" evidence="6">
    <location>
        <begin position="106"/>
        <end position="109"/>
    </location>
    <ligand>
        <name>FMN</name>
        <dbReference type="ChEBI" id="CHEBI:58210"/>
    </ligand>
</feature>
<evidence type="ECO:0000259" key="7">
    <source>
        <dbReference type="Pfam" id="PF02525"/>
    </source>
</evidence>
<evidence type="ECO:0000256" key="2">
    <source>
        <dbReference type="ARBA" id="ARBA00022643"/>
    </source>
</evidence>
<feature type="domain" description="Flavodoxin-like fold" evidence="7">
    <location>
        <begin position="1"/>
        <end position="182"/>
    </location>
</feature>
<dbReference type="InterPro" id="IPR023048">
    <property type="entry name" value="NADH:quinone_OxRdtase_FMN_depd"/>
</dbReference>
<dbReference type="EC" id="1.7.1.17" evidence="6"/>
<evidence type="ECO:0000256" key="3">
    <source>
        <dbReference type="ARBA" id="ARBA00023002"/>
    </source>
</evidence>
<comment type="cofactor">
    <cofactor evidence="6">
        <name>FMN</name>
        <dbReference type="ChEBI" id="CHEBI:58210"/>
    </cofactor>
    <text evidence="6">Binds 1 FMN per subunit.</text>
</comment>
<comment type="catalytic activity">
    <reaction evidence="6">
        <text>2 a quinone + NADH + H(+) = 2 a 1,4-benzosemiquinone + NAD(+)</text>
        <dbReference type="Rhea" id="RHEA:65952"/>
        <dbReference type="ChEBI" id="CHEBI:15378"/>
        <dbReference type="ChEBI" id="CHEBI:57540"/>
        <dbReference type="ChEBI" id="CHEBI:57945"/>
        <dbReference type="ChEBI" id="CHEBI:132124"/>
        <dbReference type="ChEBI" id="CHEBI:134225"/>
    </reaction>
</comment>
<dbReference type="OrthoDB" id="9805013at2"/>
<dbReference type="AlphaFoldDB" id="A0A4R2JRL4"/>
<keyword evidence="3 6" id="KW-0560">Oxidoreductase</keyword>
<reference evidence="8 9" key="1">
    <citation type="submission" date="2019-03" db="EMBL/GenBank/DDBJ databases">
        <title>Genomic Encyclopedia of Type Strains, Phase IV (KMG-IV): sequencing the most valuable type-strain genomes for metagenomic binning, comparative biology and taxonomic classification.</title>
        <authorList>
            <person name="Goeker M."/>
        </authorList>
    </citation>
    <scope>NUCLEOTIDE SEQUENCE [LARGE SCALE GENOMIC DNA]</scope>
    <source>
        <strain evidence="8 9">DSM 45934</strain>
    </source>
</reference>
<keyword evidence="4 6" id="KW-0520">NAD</keyword>
<keyword evidence="1 6" id="KW-0285">Flavoprotein</keyword>
<dbReference type="Gene3D" id="3.40.50.360">
    <property type="match status" value="1"/>
</dbReference>
<dbReference type="SUPFAM" id="SSF52218">
    <property type="entry name" value="Flavoproteins"/>
    <property type="match status" value="1"/>
</dbReference>
<dbReference type="InterPro" id="IPR003680">
    <property type="entry name" value="Flavodoxin_fold"/>
</dbReference>
<comment type="caution">
    <text evidence="6">Lacks conserved residue(s) required for the propagation of feature annotation.</text>
</comment>